<dbReference type="GO" id="GO:0008170">
    <property type="term" value="F:N-methyltransferase activity"/>
    <property type="evidence" value="ECO:0007669"/>
    <property type="project" value="InterPro"/>
</dbReference>
<dbReference type="InterPro" id="IPR002295">
    <property type="entry name" value="N4/N6-MTase_EcoPI_Mod-like"/>
</dbReference>
<dbReference type="GO" id="GO:0003677">
    <property type="term" value="F:DNA binding"/>
    <property type="evidence" value="ECO:0007669"/>
    <property type="project" value="InterPro"/>
</dbReference>
<evidence type="ECO:0000256" key="3">
    <source>
        <dbReference type="ARBA" id="ARBA00022679"/>
    </source>
</evidence>
<accession>A0A380L5F8</accession>
<evidence type="ECO:0000256" key="2">
    <source>
        <dbReference type="ARBA" id="ARBA00022603"/>
    </source>
</evidence>
<dbReference type="InterPro" id="IPR029063">
    <property type="entry name" value="SAM-dependent_MTases_sf"/>
</dbReference>
<protein>
    <submittedName>
        <fullName evidence="7">Methyltransferase</fullName>
        <ecNumber evidence="7">2.1.1.72</ecNumber>
    </submittedName>
</protein>
<dbReference type="GO" id="GO:0009307">
    <property type="term" value="P:DNA restriction-modification system"/>
    <property type="evidence" value="ECO:0007669"/>
    <property type="project" value="UniProtKB-KW"/>
</dbReference>
<dbReference type="RefSeq" id="WP_115263364.1">
    <property type="nucleotide sequence ID" value="NZ_UHFT01000001.1"/>
</dbReference>
<dbReference type="Pfam" id="PF01555">
    <property type="entry name" value="N6_N4_Mtase"/>
    <property type="match status" value="1"/>
</dbReference>
<reference evidence="7" key="1">
    <citation type="submission" date="2018-06" db="EMBL/GenBank/DDBJ databases">
        <authorList>
            <consortium name="Pathogen Informatics"/>
            <person name="Doyle S."/>
        </authorList>
    </citation>
    <scope>NUCLEOTIDE SEQUENCE [LARGE SCALE GENOMIC DNA]</scope>
    <source>
        <strain evidence="7">NCTC11063</strain>
    </source>
</reference>
<keyword evidence="3 7" id="KW-0808">Transferase</keyword>
<feature type="domain" description="DNA methylase N-4/N-6" evidence="6">
    <location>
        <begin position="114"/>
        <end position="404"/>
    </location>
</feature>
<dbReference type="GO" id="GO:0032259">
    <property type="term" value="P:methylation"/>
    <property type="evidence" value="ECO:0007669"/>
    <property type="project" value="UniProtKB-KW"/>
</dbReference>
<dbReference type="PRINTS" id="PR00506">
    <property type="entry name" value="D21N6MTFRASE"/>
</dbReference>
<evidence type="ECO:0000256" key="5">
    <source>
        <dbReference type="ARBA" id="ARBA00022747"/>
    </source>
</evidence>
<keyword evidence="2 7" id="KW-0489">Methyltransferase</keyword>
<evidence type="ECO:0000313" key="7">
    <source>
        <dbReference type="EMBL" id="SUN80633.1"/>
    </source>
</evidence>
<evidence type="ECO:0000313" key="8">
    <source>
        <dbReference type="Proteomes" id="UP000255236"/>
    </source>
</evidence>
<dbReference type="InterPro" id="IPR002941">
    <property type="entry name" value="DNA_methylase_N4/N6"/>
</dbReference>
<dbReference type="SUPFAM" id="SSF53335">
    <property type="entry name" value="S-adenosyl-L-methionine-dependent methyltransferases"/>
    <property type="match status" value="1"/>
</dbReference>
<proteinExistence type="inferred from homology"/>
<keyword evidence="5" id="KW-0680">Restriction system</keyword>
<comment type="caution">
    <text evidence="7">The sequence shown here is derived from an EMBL/GenBank/DDBJ whole genome shotgun (WGS) entry which is preliminary data.</text>
</comment>
<dbReference type="AlphaFoldDB" id="A0A380L5F8"/>
<dbReference type="EC" id="2.1.1.72" evidence="7"/>
<comment type="similarity">
    <text evidence="1">Belongs to the N(4)/N(6)-methyltransferase family.</text>
</comment>
<evidence type="ECO:0000259" key="6">
    <source>
        <dbReference type="Pfam" id="PF01555"/>
    </source>
</evidence>
<sequence>MPATFNECPDQNERAEALAYVRTLMEQARKESKHEDLPKLEKIIELIDSKRYGLVWEEHAELVEEEMKSKIPVFVEDESRKIKGNPASEDYHFLLEGDNLHSLHLLEKTHADKIDVIYIDPPYNTGNKDFIYNDKIVDKNDGYSHSKWLSFMSKRLEIAQNLLSETGVIFISIDDNEQAQLKLLCDEIFGEGNFVTSIHWKRSESQNNNAKQLSIVGESILCYALNKFQNHFNKIELKESAIKEYRYVDDLTGRRFRRGTIVDNTRGKNLLHIKSPTGIERVIKSIRTKEFFKEKDKNSEIYWTKTGTPYLKIFLDKSEGQISNNWFDKDGVNEDAAEELSGLDIDFNFSKPKKLIMKLISLKSDKTSTILDFFAGSGTTGHAVVQLNKEDGGNRKYILCTNNENNICEEVTYQRLSNIQEDLPHNLKYFKTQFIEKEDEDLEYALLNNVKTLIELEHAIDLEESDKAVAFTLSEIRELDLTGIKTVYVRQHSHALMEKEDRARYEGIELVDVPEYYFAKEMREAGL</sequence>
<name>A0A380L5F8_9STRE</name>
<evidence type="ECO:0000256" key="1">
    <source>
        <dbReference type="ARBA" id="ARBA00006594"/>
    </source>
</evidence>
<keyword evidence="8" id="KW-1185">Reference proteome</keyword>
<dbReference type="EMBL" id="UHFT01000001">
    <property type="protein sequence ID" value="SUN80633.1"/>
    <property type="molecule type" value="Genomic_DNA"/>
</dbReference>
<dbReference type="PROSITE" id="PS00092">
    <property type="entry name" value="N6_MTASE"/>
    <property type="match status" value="1"/>
</dbReference>
<gene>
    <name evidence="7" type="ORF">NCTC11063_01339</name>
</gene>
<evidence type="ECO:0000256" key="4">
    <source>
        <dbReference type="ARBA" id="ARBA00022691"/>
    </source>
</evidence>
<keyword evidence="4" id="KW-0949">S-adenosyl-L-methionine</keyword>
<dbReference type="InterPro" id="IPR002052">
    <property type="entry name" value="DNA_methylase_N6_adenine_CS"/>
</dbReference>
<dbReference type="GO" id="GO:0009007">
    <property type="term" value="F:site-specific DNA-methyltransferase (adenine-specific) activity"/>
    <property type="evidence" value="ECO:0007669"/>
    <property type="project" value="UniProtKB-EC"/>
</dbReference>
<organism evidence="7 8">
    <name type="scientific">Streptococcus milleri</name>
    <dbReference type="NCBI Taxonomy" id="33040"/>
    <lineage>
        <taxon>Bacteria</taxon>
        <taxon>Bacillati</taxon>
        <taxon>Bacillota</taxon>
        <taxon>Bacilli</taxon>
        <taxon>Lactobacillales</taxon>
        <taxon>Streptococcaceae</taxon>
        <taxon>Streptococcus</taxon>
    </lineage>
</organism>
<dbReference type="Proteomes" id="UP000255236">
    <property type="component" value="Unassembled WGS sequence"/>
</dbReference>
<dbReference type="Gene3D" id="3.40.50.150">
    <property type="entry name" value="Vaccinia Virus protein VP39"/>
    <property type="match status" value="1"/>
</dbReference>